<proteinExistence type="predicted"/>
<reference evidence="2 3" key="1">
    <citation type="submission" date="2019-10" db="EMBL/GenBank/DDBJ databases">
        <title>Isolation, Identification of Microvirga thermotolerans HR1, a novel thermophilic bacterium and Comparative Genomics of the genus Microvirga.</title>
        <authorList>
            <person name="Li J."/>
            <person name="Zhang W."/>
            <person name="Lin M."/>
            <person name="Wang J."/>
        </authorList>
    </citation>
    <scope>NUCLEOTIDE SEQUENCE [LARGE SCALE GENOMIC DNA]</scope>
    <source>
        <strain evidence="2 3">HR1</strain>
    </source>
</reference>
<gene>
    <name evidence="2" type="ORF">GDR74_11740</name>
</gene>
<dbReference type="Gene3D" id="2.30.110.10">
    <property type="entry name" value="Electron Transport, Fmn-binding Protein, Chain A"/>
    <property type="match status" value="1"/>
</dbReference>
<dbReference type="KEGG" id="mico:GDR74_11740"/>
<dbReference type="InterPro" id="IPR012349">
    <property type="entry name" value="Split_barrel_FMN-bd"/>
</dbReference>
<sequence>MFYETARGHGLPHDPFKAIVTPRPVGWITAMSAKGEVNLSPYSFFNAVSEKPAMVAFSSSGRKDALTFIEETKEFVCNLATYDLREQMNATSAPLPRGVNEMEHAGLAAAPSRLVKPPRVAASPAALECRWVQTVPLVPLEGGEPSYYLVVGQVVGIHIDDRFIVDGLVDTAAMRPIARSGYRDYFVATPETRFAMTRPGAGGG</sequence>
<dbReference type="RefSeq" id="WP_152586484.1">
    <property type="nucleotide sequence ID" value="NZ_CP045423.1"/>
</dbReference>
<dbReference type="AlphaFoldDB" id="A0A5P9JYX8"/>
<dbReference type="EMBL" id="CP045423">
    <property type="protein sequence ID" value="QFU16846.1"/>
    <property type="molecule type" value="Genomic_DNA"/>
</dbReference>
<dbReference type="SMART" id="SM00903">
    <property type="entry name" value="Flavin_Reduct"/>
    <property type="match status" value="1"/>
</dbReference>
<dbReference type="PANTHER" id="PTHR43812">
    <property type="entry name" value="BLR2425 PROTEIN"/>
    <property type="match status" value="1"/>
</dbReference>
<dbReference type="Pfam" id="PF01613">
    <property type="entry name" value="Flavin_Reduct"/>
    <property type="match status" value="1"/>
</dbReference>
<accession>A0A5P9JYX8</accession>
<evidence type="ECO:0000259" key="1">
    <source>
        <dbReference type="SMART" id="SM00903"/>
    </source>
</evidence>
<protein>
    <submittedName>
        <fullName evidence="2">Flavin reductase family protein</fullName>
    </submittedName>
</protein>
<organism evidence="2 3">
    <name type="scientific">Microvirga thermotolerans</name>
    <dbReference type="NCBI Taxonomy" id="2651334"/>
    <lineage>
        <taxon>Bacteria</taxon>
        <taxon>Pseudomonadati</taxon>
        <taxon>Pseudomonadota</taxon>
        <taxon>Alphaproteobacteria</taxon>
        <taxon>Hyphomicrobiales</taxon>
        <taxon>Methylobacteriaceae</taxon>
        <taxon>Microvirga</taxon>
    </lineage>
</organism>
<evidence type="ECO:0000313" key="2">
    <source>
        <dbReference type="EMBL" id="QFU16846.1"/>
    </source>
</evidence>
<dbReference type="GO" id="GO:0016646">
    <property type="term" value="F:oxidoreductase activity, acting on the CH-NH group of donors, NAD or NADP as acceptor"/>
    <property type="evidence" value="ECO:0007669"/>
    <property type="project" value="UniProtKB-ARBA"/>
</dbReference>
<name>A0A5P9JYX8_9HYPH</name>
<keyword evidence="3" id="KW-1185">Reference proteome</keyword>
<dbReference type="InterPro" id="IPR002563">
    <property type="entry name" value="Flavin_Rdtase-like_dom"/>
</dbReference>
<dbReference type="GO" id="GO:0010181">
    <property type="term" value="F:FMN binding"/>
    <property type="evidence" value="ECO:0007669"/>
    <property type="project" value="InterPro"/>
</dbReference>
<evidence type="ECO:0000313" key="3">
    <source>
        <dbReference type="Proteomes" id="UP000325614"/>
    </source>
</evidence>
<dbReference type="Proteomes" id="UP000325614">
    <property type="component" value="Chromosome"/>
</dbReference>
<dbReference type="SUPFAM" id="SSF50475">
    <property type="entry name" value="FMN-binding split barrel"/>
    <property type="match status" value="1"/>
</dbReference>
<feature type="domain" description="Flavin reductase like" evidence="1">
    <location>
        <begin position="18"/>
        <end position="165"/>
    </location>
</feature>
<dbReference type="PANTHER" id="PTHR43812:SF2">
    <property type="entry name" value="FLAVIN REDUCTASE LIKE DOMAIN-CONTAINING PROTEIN"/>
    <property type="match status" value="1"/>
</dbReference>